<dbReference type="AlphaFoldDB" id="A0A0K1EDJ2"/>
<reference evidence="4 5" key="1">
    <citation type="submission" date="2015-07" db="EMBL/GenBank/DDBJ databases">
        <title>Genome analysis of myxobacterium Chondromyces crocatus Cm c5 reveals a high potential for natural compound synthesis and the genetic basis for the loss of fruiting body formation.</title>
        <authorList>
            <person name="Zaburannyi N."/>
            <person name="Bunk B."/>
            <person name="Maier J."/>
            <person name="Overmann J."/>
            <person name="Mueller R."/>
        </authorList>
    </citation>
    <scope>NUCLEOTIDE SEQUENCE [LARGE SCALE GENOMIC DNA]</scope>
    <source>
        <strain evidence="4 5">Cm c5</strain>
    </source>
</reference>
<feature type="compositionally biased region" description="Basic and acidic residues" evidence="1">
    <location>
        <begin position="44"/>
        <end position="59"/>
    </location>
</feature>
<feature type="transmembrane region" description="Helical" evidence="2">
    <location>
        <begin position="180"/>
        <end position="200"/>
    </location>
</feature>
<protein>
    <recommendedName>
        <fullName evidence="6">Secreted protein</fullName>
    </recommendedName>
</protein>
<dbReference type="KEGG" id="ccro:CMC5_030920"/>
<name>A0A0K1EDJ2_CHOCO</name>
<sequence>MRRSTRFLWSLPLLLLGCGPADVAEPEALGVSLRLLAKSIATLDDGRPEPPARQRERGAKGGGAEAAGVEDRALSKAVAELRLVVHQAEFTVARLARRVPATAPGQLDALRQSTERLHEAVTVGRAAEVQRAAEEVEVHAQHVSALLRSVVDGVRPQLHRTSADTGTLSGRVPTTVGTTMVRVISALYTAATIAGVWGALAARDKLDRRRRGLNVLVFLGLGTFGAGAATVWAPSIAALMAPELSIPDGEQGCALALSRGGELERALRIAVERAERRAGGPRGRDGMVVIGDAVQGLSRSELLVRVRGGNEQGLLASTGNTARSEQGSGQAPGAASSVPPAQVSAHDGAERLAQEVRELSAECVAFALAGEVAEEARYFHTLAAEFLGQSVGSAASEARRKAPDG</sequence>
<keyword evidence="3" id="KW-0732">Signal</keyword>
<feature type="compositionally biased region" description="Low complexity" evidence="1">
    <location>
        <begin position="326"/>
        <end position="344"/>
    </location>
</feature>
<accession>A0A0K1EDJ2</accession>
<evidence type="ECO:0000256" key="3">
    <source>
        <dbReference type="SAM" id="SignalP"/>
    </source>
</evidence>
<dbReference type="RefSeq" id="WP_156338612.1">
    <property type="nucleotide sequence ID" value="NZ_CP012159.1"/>
</dbReference>
<feature type="compositionally biased region" description="Polar residues" evidence="1">
    <location>
        <begin position="315"/>
        <end position="325"/>
    </location>
</feature>
<keyword evidence="5" id="KW-1185">Reference proteome</keyword>
<gene>
    <name evidence="4" type="ORF">CMC5_030920</name>
</gene>
<evidence type="ECO:0000313" key="5">
    <source>
        <dbReference type="Proteomes" id="UP000067626"/>
    </source>
</evidence>
<keyword evidence="2" id="KW-0472">Membrane</keyword>
<organism evidence="4 5">
    <name type="scientific">Chondromyces crocatus</name>
    <dbReference type="NCBI Taxonomy" id="52"/>
    <lineage>
        <taxon>Bacteria</taxon>
        <taxon>Pseudomonadati</taxon>
        <taxon>Myxococcota</taxon>
        <taxon>Polyangia</taxon>
        <taxon>Polyangiales</taxon>
        <taxon>Polyangiaceae</taxon>
        <taxon>Chondromyces</taxon>
    </lineage>
</organism>
<dbReference type="STRING" id="52.CMC5_030920"/>
<evidence type="ECO:0000256" key="2">
    <source>
        <dbReference type="SAM" id="Phobius"/>
    </source>
</evidence>
<proteinExistence type="predicted"/>
<dbReference type="Proteomes" id="UP000067626">
    <property type="component" value="Chromosome"/>
</dbReference>
<feature type="chain" id="PRO_5005459260" description="Secreted protein" evidence="3">
    <location>
        <begin position="24"/>
        <end position="405"/>
    </location>
</feature>
<feature type="signal peptide" evidence="3">
    <location>
        <begin position="1"/>
        <end position="23"/>
    </location>
</feature>
<feature type="transmembrane region" description="Helical" evidence="2">
    <location>
        <begin position="212"/>
        <end position="233"/>
    </location>
</feature>
<feature type="region of interest" description="Disordered" evidence="1">
    <location>
        <begin position="314"/>
        <end position="344"/>
    </location>
</feature>
<keyword evidence="2" id="KW-0812">Transmembrane</keyword>
<evidence type="ECO:0000256" key="1">
    <source>
        <dbReference type="SAM" id="MobiDB-lite"/>
    </source>
</evidence>
<feature type="region of interest" description="Disordered" evidence="1">
    <location>
        <begin position="43"/>
        <end position="69"/>
    </location>
</feature>
<dbReference type="OrthoDB" id="9836225at2"/>
<keyword evidence="2" id="KW-1133">Transmembrane helix</keyword>
<evidence type="ECO:0008006" key="6">
    <source>
        <dbReference type="Google" id="ProtNLM"/>
    </source>
</evidence>
<evidence type="ECO:0000313" key="4">
    <source>
        <dbReference type="EMBL" id="AKT38945.1"/>
    </source>
</evidence>
<dbReference type="EMBL" id="CP012159">
    <property type="protein sequence ID" value="AKT38945.1"/>
    <property type="molecule type" value="Genomic_DNA"/>
</dbReference>
<dbReference type="PROSITE" id="PS51257">
    <property type="entry name" value="PROKAR_LIPOPROTEIN"/>
    <property type="match status" value="1"/>
</dbReference>